<protein>
    <recommendedName>
        <fullName evidence="2">DUF7082 domain-containing protein</fullName>
    </recommendedName>
</protein>
<feature type="compositionally biased region" description="Basic and acidic residues" evidence="1">
    <location>
        <begin position="266"/>
        <end position="278"/>
    </location>
</feature>
<dbReference type="EMBL" id="CP138896">
    <property type="protein sequence ID" value="WPK25352.1"/>
    <property type="molecule type" value="Genomic_DNA"/>
</dbReference>
<accession>A0AAX4H9X3</accession>
<sequence length="312" mass="34186">MVAVAAPPLPGILVRNSRLSSEYIRENLDAINTPVRVELDPSFNDMPAAWSEKELLHERRLVRMVVDREGCNVFRIKCEAVAPDYGVLDLEALVISCIRWAEKDTYVLTSVDLLHVLEHLVGETFSTQEKSRIRRNLQFLRPITVNRTSSARLFNAVMAMDNPRPRNIEKDLKVFRWLSMYVALTKVLSKYSVNPAGTAESLLLAPSSSESNANGGANNASSGEVLSVPGRKNSANLRADVPAVTTAPQPVNSLTALPRSIATKALAKESRPRPRPGAESKPSSNQIRASSSWARIFLEQSVVGGACPVAVF</sequence>
<feature type="region of interest" description="Disordered" evidence="1">
    <location>
        <begin position="265"/>
        <end position="286"/>
    </location>
</feature>
<dbReference type="KEGG" id="asau:88173728"/>
<dbReference type="RefSeq" id="XP_062877734.1">
    <property type="nucleotide sequence ID" value="XM_063021664.1"/>
</dbReference>
<feature type="domain" description="DUF7082" evidence="2">
    <location>
        <begin position="35"/>
        <end position="188"/>
    </location>
</feature>
<proteinExistence type="predicted"/>
<reference evidence="3 4" key="1">
    <citation type="submission" date="2023-10" db="EMBL/GenBank/DDBJ databases">
        <title>Draft Genome Sequence of Candida saopaulonensis from a very Premature Infant with Sepsis.</title>
        <authorList>
            <person name="Ning Y."/>
            <person name="Dai R."/>
            <person name="Xiao M."/>
            <person name="Xu Y."/>
            <person name="Yan Q."/>
            <person name="Zhang L."/>
        </authorList>
    </citation>
    <scope>NUCLEOTIDE SEQUENCE [LARGE SCALE GENOMIC DNA]</scope>
    <source>
        <strain evidence="3 4">19XY460</strain>
    </source>
</reference>
<evidence type="ECO:0000313" key="3">
    <source>
        <dbReference type="EMBL" id="WPK25352.1"/>
    </source>
</evidence>
<evidence type="ECO:0000313" key="4">
    <source>
        <dbReference type="Proteomes" id="UP001338582"/>
    </source>
</evidence>
<feature type="compositionally biased region" description="Low complexity" evidence="1">
    <location>
        <begin position="207"/>
        <end position="224"/>
    </location>
</feature>
<evidence type="ECO:0000259" key="2">
    <source>
        <dbReference type="Pfam" id="PF23305"/>
    </source>
</evidence>
<dbReference type="GO" id="GO:0005634">
    <property type="term" value="C:nucleus"/>
    <property type="evidence" value="ECO:0007669"/>
    <property type="project" value="TreeGrafter"/>
</dbReference>
<dbReference type="PANTHER" id="PTHR39463:SF1">
    <property type="entry name" value="MEDUSA"/>
    <property type="match status" value="1"/>
</dbReference>
<evidence type="ECO:0000256" key="1">
    <source>
        <dbReference type="SAM" id="MobiDB-lite"/>
    </source>
</evidence>
<dbReference type="AlphaFoldDB" id="A0AAX4H9X3"/>
<dbReference type="InterPro" id="IPR055509">
    <property type="entry name" value="DUF7082"/>
</dbReference>
<dbReference type="Pfam" id="PF23305">
    <property type="entry name" value="DUF7082"/>
    <property type="match status" value="1"/>
</dbReference>
<keyword evidence="4" id="KW-1185">Reference proteome</keyword>
<feature type="region of interest" description="Disordered" evidence="1">
    <location>
        <begin position="207"/>
        <end position="229"/>
    </location>
</feature>
<organism evidence="3 4">
    <name type="scientific">Australozyma saopauloensis</name>
    <dbReference type="NCBI Taxonomy" id="291208"/>
    <lineage>
        <taxon>Eukaryota</taxon>
        <taxon>Fungi</taxon>
        <taxon>Dikarya</taxon>
        <taxon>Ascomycota</taxon>
        <taxon>Saccharomycotina</taxon>
        <taxon>Pichiomycetes</taxon>
        <taxon>Metschnikowiaceae</taxon>
        <taxon>Australozyma</taxon>
    </lineage>
</organism>
<dbReference type="PANTHER" id="PTHR39463">
    <property type="entry name" value="MEDUSA"/>
    <property type="match status" value="1"/>
</dbReference>
<dbReference type="Proteomes" id="UP001338582">
    <property type="component" value="Chromosome 3"/>
</dbReference>
<dbReference type="GeneID" id="88173728"/>
<name>A0AAX4H9X3_9ASCO</name>
<gene>
    <name evidence="3" type="ORF">PUMCH_002664</name>
</gene>